<evidence type="ECO:0000313" key="2">
    <source>
        <dbReference type="EMBL" id="OCF32428.1"/>
    </source>
</evidence>
<dbReference type="OrthoDB" id="2534759at2759"/>
<feature type="region of interest" description="Disordered" evidence="1">
    <location>
        <begin position="279"/>
        <end position="319"/>
    </location>
</feature>
<evidence type="ECO:0000313" key="3">
    <source>
        <dbReference type="Proteomes" id="UP000092666"/>
    </source>
</evidence>
<feature type="region of interest" description="Disordered" evidence="1">
    <location>
        <begin position="351"/>
        <end position="413"/>
    </location>
</feature>
<protein>
    <submittedName>
        <fullName evidence="2">Uncharacterized protein</fullName>
    </submittedName>
</protein>
<feature type="compositionally biased region" description="Low complexity" evidence="1">
    <location>
        <begin position="1"/>
        <end position="38"/>
    </location>
</feature>
<feature type="region of interest" description="Disordered" evidence="1">
    <location>
        <begin position="87"/>
        <end position="144"/>
    </location>
</feature>
<feature type="compositionally biased region" description="Polar residues" evidence="1">
    <location>
        <begin position="394"/>
        <end position="406"/>
    </location>
</feature>
<feature type="compositionally biased region" description="Basic and acidic residues" evidence="1">
    <location>
        <begin position="351"/>
        <end position="366"/>
    </location>
</feature>
<gene>
    <name evidence="2" type="ORF">I316_05854</name>
</gene>
<accession>A0A1B9GN30</accession>
<feature type="region of interest" description="Disordered" evidence="1">
    <location>
        <begin position="1"/>
        <end position="60"/>
    </location>
</feature>
<feature type="compositionally biased region" description="Basic and acidic residues" evidence="1">
    <location>
        <begin position="304"/>
        <end position="319"/>
    </location>
</feature>
<dbReference type="AlphaFoldDB" id="A0A1B9GN30"/>
<feature type="compositionally biased region" description="Polar residues" evidence="1">
    <location>
        <begin position="676"/>
        <end position="693"/>
    </location>
</feature>
<sequence>MADPTSPISTASSVPSSSSSTSQSSGGAAPSTASSAQQPLPPIQPLRNPKYRHISRSAAKRESVQLLGSIKDLQLHFSRAGLVEHRPGAGVGVKSTGAPALGDSGLGSLGEEEEEVENRPPSASSSYVHGGTSAGNSAKTRERKPFKDVELPRLDLGDARREARGIVSDVRGIWGLSVPVAPPSPGSAPAPTSALPSSKSLYFPTNFQDILLQDGPSYQEYRNSEDVHTALVNTARSIRRIRFLALSISHAHGIAGGLASSGRKASGSLLPLRLGGAGKLRSSLSTPSRPAGPPRAVSGGSYTTERKGSLGRTDNRGGDDDILGDLRKAALDVLAALRALEERLRVIRDEGKDGEEGVGSELEKRSPTPTALEEGDHSDQFQFTPPGDEGDARMSTSALNRETSPVFSEPEGYYDSDEDDLFNVNALAQADTNPGSDHTTTWEERIVSEKREYRVLDDSEWEREARATREGVGKWVAVVERMFVFAAPGEDGAEGGDGGAELEDWARDDGGEIGGLERVHSFLLSHLPLDLALRLPAPSSDGFRARFMSALSDGYILIHAYNASLLRSSKPWGFIPDEDVHDTLSSTLAGAATDAPVADEGGKKEREWTFRRVGNLTCWGAALRHRYQLPLSIITSGPTATFASPFLPLPTSSSHGATSSGTSTPMPAPSRPRPSIDTNSTGRVVSPSGTAKNNNKEEAIDFDPMMIAKHTAGWDEMLSRVVGRWVREVGKEIRESRGFRIKIGAGRAVSGDEDGVGLRRGGLI</sequence>
<proteinExistence type="predicted"/>
<feature type="region of interest" description="Disordered" evidence="1">
    <location>
        <begin position="651"/>
        <end position="696"/>
    </location>
</feature>
<feature type="compositionally biased region" description="Low complexity" evidence="1">
    <location>
        <begin position="651"/>
        <end position="664"/>
    </location>
</feature>
<dbReference type="EMBL" id="KI669508">
    <property type="protein sequence ID" value="OCF32428.1"/>
    <property type="molecule type" value="Genomic_DNA"/>
</dbReference>
<organism evidence="2 3">
    <name type="scientific">Kwoniella heveanensis BCC8398</name>
    <dbReference type="NCBI Taxonomy" id="1296120"/>
    <lineage>
        <taxon>Eukaryota</taxon>
        <taxon>Fungi</taxon>
        <taxon>Dikarya</taxon>
        <taxon>Basidiomycota</taxon>
        <taxon>Agaricomycotina</taxon>
        <taxon>Tremellomycetes</taxon>
        <taxon>Tremellales</taxon>
        <taxon>Cryptococcaceae</taxon>
        <taxon>Kwoniella</taxon>
    </lineage>
</organism>
<dbReference type="Proteomes" id="UP000092666">
    <property type="component" value="Unassembled WGS sequence"/>
</dbReference>
<keyword evidence="3" id="KW-1185">Reference proteome</keyword>
<dbReference type="PANTHER" id="PTHR38702">
    <property type="entry name" value="CALPONIN-HOMOLOGY (CH) DOMAIN-CONTAINING PROTEIN"/>
    <property type="match status" value="1"/>
</dbReference>
<reference evidence="3" key="2">
    <citation type="submission" date="2013-12" db="EMBL/GenBank/DDBJ databases">
        <title>Evolution of pathogenesis and genome organization in the Tremellales.</title>
        <authorList>
            <person name="Cuomo C."/>
            <person name="Litvintseva A."/>
            <person name="Heitman J."/>
            <person name="Chen Y."/>
            <person name="Sun S."/>
            <person name="Springer D."/>
            <person name="Dromer F."/>
            <person name="Young S."/>
            <person name="Zeng Q."/>
            <person name="Chapman S."/>
            <person name="Gujja S."/>
            <person name="Saif S."/>
            <person name="Birren B."/>
        </authorList>
    </citation>
    <scope>NUCLEOTIDE SEQUENCE [LARGE SCALE GENOMIC DNA]</scope>
    <source>
        <strain evidence="3">BCC8398</strain>
    </source>
</reference>
<evidence type="ECO:0000256" key="1">
    <source>
        <dbReference type="SAM" id="MobiDB-lite"/>
    </source>
</evidence>
<dbReference type="PANTHER" id="PTHR38702:SF1">
    <property type="entry name" value="CALPONIN-HOMOLOGY (CH) DOMAIN-CONTAINING PROTEIN"/>
    <property type="match status" value="1"/>
</dbReference>
<name>A0A1B9GN30_9TREE</name>
<reference evidence="2 3" key="1">
    <citation type="submission" date="2013-07" db="EMBL/GenBank/DDBJ databases">
        <title>The Genome Sequence of Cryptococcus heveanensis BCC8398.</title>
        <authorList>
            <consortium name="The Broad Institute Genome Sequencing Platform"/>
            <person name="Cuomo C."/>
            <person name="Litvintseva A."/>
            <person name="Chen Y."/>
            <person name="Heitman J."/>
            <person name="Sun S."/>
            <person name="Springer D."/>
            <person name="Dromer F."/>
            <person name="Young S.K."/>
            <person name="Zeng Q."/>
            <person name="Gargeya S."/>
            <person name="Fitzgerald M."/>
            <person name="Abouelleil A."/>
            <person name="Alvarado L."/>
            <person name="Berlin A.M."/>
            <person name="Chapman S.B."/>
            <person name="Dewar J."/>
            <person name="Goldberg J."/>
            <person name="Griggs A."/>
            <person name="Gujja S."/>
            <person name="Hansen M."/>
            <person name="Howarth C."/>
            <person name="Imamovic A."/>
            <person name="Larimer J."/>
            <person name="McCowan C."/>
            <person name="Murphy C."/>
            <person name="Pearson M."/>
            <person name="Priest M."/>
            <person name="Roberts A."/>
            <person name="Saif S."/>
            <person name="Shea T."/>
            <person name="Sykes S."/>
            <person name="Wortman J."/>
            <person name="Nusbaum C."/>
            <person name="Birren B."/>
        </authorList>
    </citation>
    <scope>NUCLEOTIDE SEQUENCE [LARGE SCALE GENOMIC DNA]</scope>
    <source>
        <strain evidence="2 3">BCC8398</strain>
    </source>
</reference>